<dbReference type="PANTHER" id="PTHR23336">
    <property type="entry name" value="ZINC FINGER CW-TYPE COILED-COIL DOMAIN PROTEIN 3"/>
    <property type="match status" value="1"/>
</dbReference>
<dbReference type="InterPro" id="IPR036890">
    <property type="entry name" value="HATPase_C_sf"/>
</dbReference>
<dbReference type="Gene3D" id="3.30.565.10">
    <property type="entry name" value="Histidine kinase-like ATPase, C-terminal domain"/>
    <property type="match status" value="1"/>
</dbReference>
<dbReference type="GO" id="GO:0016887">
    <property type="term" value="F:ATP hydrolysis activity"/>
    <property type="evidence" value="ECO:0007669"/>
    <property type="project" value="InterPro"/>
</dbReference>
<dbReference type="PANTHER" id="PTHR23336:SF44">
    <property type="entry name" value="PROTEIN MICRORCHIDIA 6"/>
    <property type="match status" value="1"/>
</dbReference>
<comment type="caution">
    <text evidence="1">The sequence shown here is derived from an EMBL/GenBank/DDBJ whole genome shotgun (WGS) entry which is preliminary data.</text>
</comment>
<proteinExistence type="predicted"/>
<name>A0A835MIL3_9MAGN</name>
<dbReference type="SUPFAM" id="SSF55874">
    <property type="entry name" value="ATPase domain of HSP90 chaperone/DNA topoisomerase II/histidine kinase"/>
    <property type="match status" value="1"/>
</dbReference>
<dbReference type="EMBL" id="JADFTS010000001">
    <property type="protein sequence ID" value="KAF9625076.1"/>
    <property type="molecule type" value="Genomic_DNA"/>
</dbReference>
<sequence length="115" mass="12496">MCLLNSILDHQNCITTDLLWICIIGANGASFVMVDKTINPRDGCPALIIQDDGGGMDPESMCCISFGFSDKKSKSAIGQYGNGFKTSTMRLGADAIVFSRHTSNRFDCYLCLIES</sequence>
<protein>
    <submittedName>
        <fullName evidence="1">Uncharacterized protein</fullName>
    </submittedName>
</protein>
<dbReference type="GO" id="GO:0005634">
    <property type="term" value="C:nucleus"/>
    <property type="evidence" value="ECO:0007669"/>
    <property type="project" value="TreeGrafter"/>
</dbReference>
<accession>A0A835MIL3</accession>
<dbReference type="Proteomes" id="UP000631114">
    <property type="component" value="Unassembled WGS sequence"/>
</dbReference>
<dbReference type="OrthoDB" id="757982at2759"/>
<dbReference type="AlphaFoldDB" id="A0A835MIL3"/>
<evidence type="ECO:0000313" key="2">
    <source>
        <dbReference type="Proteomes" id="UP000631114"/>
    </source>
</evidence>
<keyword evidence="2" id="KW-1185">Reference proteome</keyword>
<dbReference type="InterPro" id="IPR045261">
    <property type="entry name" value="MORC_ATPase"/>
</dbReference>
<gene>
    <name evidence="1" type="ORF">IFM89_017879</name>
</gene>
<reference evidence="1 2" key="1">
    <citation type="submission" date="2020-10" db="EMBL/GenBank/DDBJ databases">
        <title>The Coptis chinensis genome and diversification of protoberbering-type alkaloids.</title>
        <authorList>
            <person name="Wang B."/>
            <person name="Shu S."/>
            <person name="Song C."/>
            <person name="Liu Y."/>
        </authorList>
    </citation>
    <scope>NUCLEOTIDE SEQUENCE [LARGE SCALE GENOMIC DNA]</scope>
    <source>
        <strain evidence="1">HL-2020</strain>
        <tissue evidence="1">Leaf</tissue>
    </source>
</reference>
<evidence type="ECO:0000313" key="1">
    <source>
        <dbReference type="EMBL" id="KAF9625076.1"/>
    </source>
</evidence>
<organism evidence="1 2">
    <name type="scientific">Coptis chinensis</name>
    <dbReference type="NCBI Taxonomy" id="261450"/>
    <lineage>
        <taxon>Eukaryota</taxon>
        <taxon>Viridiplantae</taxon>
        <taxon>Streptophyta</taxon>
        <taxon>Embryophyta</taxon>
        <taxon>Tracheophyta</taxon>
        <taxon>Spermatophyta</taxon>
        <taxon>Magnoliopsida</taxon>
        <taxon>Ranunculales</taxon>
        <taxon>Ranunculaceae</taxon>
        <taxon>Coptidoideae</taxon>
        <taxon>Coptis</taxon>
    </lineage>
</organism>
<dbReference type="Pfam" id="PF13589">
    <property type="entry name" value="HATPase_c_3"/>
    <property type="match status" value="1"/>
</dbReference>